<comment type="caution">
    <text evidence="3">The sequence shown here is derived from an EMBL/GenBank/DDBJ whole genome shotgun (WGS) entry which is preliminary data.</text>
</comment>
<dbReference type="Pfam" id="PF03413">
    <property type="entry name" value="PepSY"/>
    <property type="match status" value="1"/>
</dbReference>
<protein>
    <recommendedName>
        <fullName evidence="5">Peptidase</fullName>
    </recommendedName>
</protein>
<organism evidence="3 4">
    <name type="scientific">Peribacillus simplex</name>
    <dbReference type="NCBI Taxonomy" id="1478"/>
    <lineage>
        <taxon>Bacteria</taxon>
        <taxon>Bacillati</taxon>
        <taxon>Bacillota</taxon>
        <taxon>Bacilli</taxon>
        <taxon>Bacillales</taxon>
        <taxon>Bacillaceae</taxon>
        <taxon>Peribacillus</taxon>
    </lineage>
</organism>
<dbReference type="AlphaFoldDB" id="A0A109MSI4"/>
<evidence type="ECO:0000259" key="1">
    <source>
        <dbReference type="Pfam" id="PF03413"/>
    </source>
</evidence>
<evidence type="ECO:0008006" key="5">
    <source>
        <dbReference type="Google" id="ProtNLM"/>
    </source>
</evidence>
<gene>
    <name evidence="3" type="ORF">AS888_01945</name>
</gene>
<dbReference type="InterPro" id="IPR041401">
    <property type="entry name" value="TseB-like_dom"/>
</dbReference>
<dbReference type="EMBL" id="LNNH01000055">
    <property type="protein sequence ID" value="KWW11317.1"/>
    <property type="molecule type" value="Genomic_DNA"/>
</dbReference>
<accession>A0A109MSI4</accession>
<proteinExistence type="predicted"/>
<dbReference type="InterPro" id="IPR025711">
    <property type="entry name" value="PepSY"/>
</dbReference>
<keyword evidence="4" id="KW-1185">Reference proteome</keyword>
<feature type="domain" description="Cell wall elongation regulator TseB-like" evidence="2">
    <location>
        <begin position="37"/>
        <end position="80"/>
    </location>
</feature>
<evidence type="ECO:0000259" key="2">
    <source>
        <dbReference type="Pfam" id="PF17881"/>
    </source>
</evidence>
<name>A0A109MSI4_9BACI</name>
<evidence type="ECO:0000313" key="3">
    <source>
        <dbReference type="EMBL" id="KWW11317.1"/>
    </source>
</evidence>
<dbReference type="InterPro" id="IPR046350">
    <property type="entry name" value="Cystatin_sf"/>
</dbReference>
<dbReference type="Pfam" id="PF17881">
    <property type="entry name" value="TseB"/>
    <property type="match status" value="1"/>
</dbReference>
<reference evidence="3 4" key="1">
    <citation type="submission" date="2015-11" db="EMBL/GenBank/DDBJ databases">
        <title>Genome Sequence of Bacillus simplex strain VanAntwerpen2.</title>
        <authorList>
            <person name="Couger M.B."/>
        </authorList>
    </citation>
    <scope>NUCLEOTIDE SEQUENCE [LARGE SCALE GENOMIC DNA]</scope>
    <source>
        <strain evidence="3 4">VanAntwerpen02</strain>
    </source>
</reference>
<dbReference type="Gene3D" id="3.10.450.40">
    <property type="match status" value="2"/>
</dbReference>
<dbReference type="SUPFAM" id="SSF54403">
    <property type="entry name" value="Cystatin/monellin"/>
    <property type="match status" value="2"/>
</dbReference>
<sequence length="158" mass="18290">MKKWLIIASILVLCLIGFVGGAYIKALQPKKEAGNAAFKKAREEAGLRSMDEFYLYNGQDSYSVIIGKGEKGIKKVVWLPEDKKKKIVVEDYKDGKTKKEILSIAKEKLNPEKIISVKLGMEKNVPLWEVTYLDDSERFNYDYYDFKTGEWLKYYRSI</sequence>
<dbReference type="Proteomes" id="UP000064189">
    <property type="component" value="Unassembled WGS sequence"/>
</dbReference>
<feature type="domain" description="PepSY" evidence="1">
    <location>
        <begin position="97"/>
        <end position="154"/>
    </location>
</feature>
<evidence type="ECO:0000313" key="4">
    <source>
        <dbReference type="Proteomes" id="UP000064189"/>
    </source>
</evidence>